<evidence type="ECO:0000313" key="1">
    <source>
        <dbReference type="EMBL" id="AYV81357.1"/>
    </source>
</evidence>
<organism evidence="1">
    <name type="scientific">Harvfovirus sp</name>
    <dbReference type="NCBI Taxonomy" id="2487768"/>
    <lineage>
        <taxon>Viruses</taxon>
        <taxon>Varidnaviria</taxon>
        <taxon>Bamfordvirae</taxon>
        <taxon>Nucleocytoviricota</taxon>
        <taxon>Megaviricetes</taxon>
        <taxon>Imitervirales</taxon>
        <taxon>Mimiviridae</taxon>
        <taxon>Klosneuvirinae</taxon>
    </lineage>
</organism>
<reference evidence="1" key="1">
    <citation type="submission" date="2018-10" db="EMBL/GenBank/DDBJ databases">
        <title>Hidden diversity of soil giant viruses.</title>
        <authorList>
            <person name="Schulz F."/>
            <person name="Alteio L."/>
            <person name="Goudeau D."/>
            <person name="Ryan E.M."/>
            <person name="Malmstrom R.R."/>
            <person name="Blanchard J."/>
            <person name="Woyke T."/>
        </authorList>
    </citation>
    <scope>NUCLEOTIDE SEQUENCE</scope>
    <source>
        <strain evidence="1">HAV1</strain>
    </source>
</reference>
<gene>
    <name evidence="1" type="ORF">Harvfovirus29_6</name>
</gene>
<dbReference type="EMBL" id="MK072271">
    <property type="protein sequence ID" value="AYV81357.1"/>
    <property type="molecule type" value="Genomic_DNA"/>
</dbReference>
<accession>A0A3G5A2A1</accession>
<protein>
    <submittedName>
        <fullName evidence="1">Uncharacterized protein</fullName>
    </submittedName>
</protein>
<sequence length="328" mass="38528">MSNQRTIQITLILLSIFTICDSQLPQITNKYLDLYSKSHVLFEENNFSNLEAALSDLTIYFIRKGKYPKDLEGENIINLFLLGNNNAHDSPHVARVFEILEQEVMSAARYHLKYDDYFASSKFLSGQPESLSTVEANVRRLNNIIIWANRVYEVGYEREFINRLLTHPPRKFILDLIIKYSTNDNIPFQSKEFVKYCVKPSWFESLYSNKMIPEEHLDIFLQKMLESDIVDEYIIISINNFLKISNSSDNRKMMSFKLVYDYIFSGKPGKRNSILTQIEKLKYKFTHNDIKKISLDVYDAGTKVSSSWSYFRNNQQDFVDYYEICDAI</sequence>
<name>A0A3G5A2A1_9VIRU</name>
<proteinExistence type="predicted"/>